<dbReference type="Proteomes" id="UP000737018">
    <property type="component" value="Unassembled WGS sequence"/>
</dbReference>
<proteinExistence type="predicted"/>
<comment type="caution">
    <text evidence="2">The sequence shown here is derived from an EMBL/GenBank/DDBJ whole genome shotgun (WGS) entry which is preliminary data.</text>
</comment>
<name>A0A8J4QMY6_9ROSI</name>
<feature type="compositionally biased region" description="Polar residues" evidence="1">
    <location>
        <begin position="15"/>
        <end position="37"/>
    </location>
</feature>
<organism evidence="2 3">
    <name type="scientific">Castanea mollissima</name>
    <name type="common">Chinese chestnut</name>
    <dbReference type="NCBI Taxonomy" id="60419"/>
    <lineage>
        <taxon>Eukaryota</taxon>
        <taxon>Viridiplantae</taxon>
        <taxon>Streptophyta</taxon>
        <taxon>Embryophyta</taxon>
        <taxon>Tracheophyta</taxon>
        <taxon>Spermatophyta</taxon>
        <taxon>Magnoliopsida</taxon>
        <taxon>eudicotyledons</taxon>
        <taxon>Gunneridae</taxon>
        <taxon>Pentapetalae</taxon>
        <taxon>rosids</taxon>
        <taxon>fabids</taxon>
        <taxon>Fagales</taxon>
        <taxon>Fagaceae</taxon>
        <taxon>Castanea</taxon>
    </lineage>
</organism>
<feature type="compositionally biased region" description="Basic residues" evidence="1">
    <location>
        <begin position="1"/>
        <end position="14"/>
    </location>
</feature>
<evidence type="ECO:0000313" key="2">
    <source>
        <dbReference type="EMBL" id="KAF3952400.1"/>
    </source>
</evidence>
<evidence type="ECO:0000313" key="3">
    <source>
        <dbReference type="Proteomes" id="UP000737018"/>
    </source>
</evidence>
<gene>
    <name evidence="2" type="ORF">CMV_022033</name>
</gene>
<keyword evidence="3" id="KW-1185">Reference proteome</keyword>
<accession>A0A8J4QMY6</accession>
<sequence>MLLKQNHTHKRRNRVTNFQSNSAAHPQPQLGGTSSLPIQLGGATHNLQLWEVISNQEAVQIVSLASVNEKFPANSSDSSYLEFYTVTCVCFSSSSFSTTCLLTGRECTSLYTQPHSLPAVATSALTTQPHLQHSPQAAGRNSTPSALLKVECHLLKLLPVESPPLVTFSPNTWRLFLLVTVRCLDLMVNVELFELKCLKEELFEEMPHGDVRDYVIWTMW</sequence>
<dbReference type="EMBL" id="JRKL02004515">
    <property type="protein sequence ID" value="KAF3952400.1"/>
    <property type="molecule type" value="Genomic_DNA"/>
</dbReference>
<evidence type="ECO:0000256" key="1">
    <source>
        <dbReference type="SAM" id="MobiDB-lite"/>
    </source>
</evidence>
<dbReference type="AlphaFoldDB" id="A0A8J4QMY6"/>
<feature type="region of interest" description="Disordered" evidence="1">
    <location>
        <begin position="1"/>
        <end position="37"/>
    </location>
</feature>
<protein>
    <submittedName>
        <fullName evidence="2">Uncharacterized protein</fullName>
    </submittedName>
</protein>
<reference evidence="2" key="1">
    <citation type="submission" date="2020-03" db="EMBL/GenBank/DDBJ databases">
        <title>Castanea mollissima Vanexum genome sequencing.</title>
        <authorList>
            <person name="Staton M."/>
        </authorList>
    </citation>
    <scope>NUCLEOTIDE SEQUENCE</scope>
    <source>
        <tissue evidence="2">Leaf</tissue>
    </source>
</reference>